<keyword evidence="4 7" id="KW-0489">Methyltransferase</keyword>
<keyword evidence="5 7" id="KW-0808">Transferase</keyword>
<dbReference type="CDD" id="cd02440">
    <property type="entry name" value="AdoMet_MTases"/>
    <property type="match status" value="1"/>
</dbReference>
<dbReference type="Proteomes" id="UP000002247">
    <property type="component" value="Chromosome"/>
</dbReference>
<keyword evidence="6 7" id="KW-0949">S-adenosyl-L-methionine</keyword>
<accession>D6ZF28</accession>
<dbReference type="InterPro" id="IPR023397">
    <property type="entry name" value="SAM-dep_MeTrfase_MraW_recog"/>
</dbReference>
<evidence type="ECO:0000313" key="9">
    <source>
        <dbReference type="Proteomes" id="UP000002247"/>
    </source>
</evidence>
<dbReference type="OrthoDB" id="9806637at2"/>
<dbReference type="EMBL" id="CP001958">
    <property type="protein sequence ID" value="ADG97552.1"/>
    <property type="molecule type" value="Genomic_DNA"/>
</dbReference>
<evidence type="ECO:0000256" key="7">
    <source>
        <dbReference type="HAMAP-Rule" id="MF_01007"/>
    </source>
</evidence>
<feature type="binding site" evidence="7">
    <location>
        <position position="58"/>
    </location>
    <ligand>
        <name>S-adenosyl-L-methionine</name>
        <dbReference type="ChEBI" id="CHEBI:59789"/>
    </ligand>
</feature>
<protein>
    <recommendedName>
        <fullName evidence="7">Ribosomal RNA small subunit methyltransferase H</fullName>
        <ecNumber evidence="7">2.1.1.199</ecNumber>
    </recommendedName>
    <alternativeName>
        <fullName evidence="7">16S rRNA m(4)C1402 methyltransferase</fullName>
    </alternativeName>
    <alternativeName>
        <fullName evidence="7">rRNA (cytosine-N(4)-)-methyltransferase RsmH</fullName>
    </alternativeName>
</protein>
<dbReference type="GO" id="GO:0071424">
    <property type="term" value="F:rRNA (cytosine-N4-)-methyltransferase activity"/>
    <property type="evidence" value="ECO:0007669"/>
    <property type="project" value="UniProtKB-UniRule"/>
</dbReference>
<dbReference type="Gene3D" id="3.40.50.150">
    <property type="entry name" value="Vaccinia Virus protein VP39"/>
    <property type="match status" value="1"/>
</dbReference>
<evidence type="ECO:0000256" key="4">
    <source>
        <dbReference type="ARBA" id="ARBA00022603"/>
    </source>
</evidence>
<dbReference type="AlphaFoldDB" id="D6ZF28"/>
<dbReference type="Gene3D" id="1.10.150.170">
    <property type="entry name" value="Putative methyltransferase TM0872, insert domain"/>
    <property type="match status" value="1"/>
</dbReference>
<dbReference type="InterPro" id="IPR029063">
    <property type="entry name" value="SAM-dependent_MTases_sf"/>
</dbReference>
<dbReference type="KEGG" id="srt:Srot_1079"/>
<feature type="binding site" evidence="7">
    <location>
        <position position="103"/>
    </location>
    <ligand>
        <name>S-adenosyl-L-methionine</name>
        <dbReference type="ChEBI" id="CHEBI:59789"/>
    </ligand>
</feature>
<dbReference type="RefSeq" id="WP_013138008.1">
    <property type="nucleotide sequence ID" value="NC_014168.1"/>
</dbReference>
<dbReference type="InterPro" id="IPR002903">
    <property type="entry name" value="RsmH"/>
</dbReference>
<keyword evidence="2 7" id="KW-0963">Cytoplasm</keyword>
<evidence type="ECO:0000256" key="2">
    <source>
        <dbReference type="ARBA" id="ARBA00022490"/>
    </source>
</evidence>
<dbReference type="EC" id="2.1.1.199" evidence="7"/>
<feature type="binding site" evidence="7">
    <location>
        <position position="85"/>
    </location>
    <ligand>
        <name>S-adenosyl-L-methionine</name>
        <dbReference type="ChEBI" id="CHEBI:59789"/>
    </ligand>
</feature>
<reference evidence="8 9" key="1">
    <citation type="journal article" date="2010" name="Stand. Genomic Sci.">
        <title>Complete genome sequence of Segniliparus rotundus type strain (CDC 1076).</title>
        <authorList>
            <person name="Sikorski J."/>
            <person name="Lapidus A."/>
            <person name="Copeland A."/>
            <person name="Misra M."/>
            <person name="Glavina Del Rio T."/>
            <person name="Nolan M."/>
            <person name="Lucas S."/>
            <person name="Chen F."/>
            <person name="Tice H."/>
            <person name="Cheng J.F."/>
            <person name="Jando M."/>
            <person name="Schneider S."/>
            <person name="Bruce D."/>
            <person name="Goodwin L."/>
            <person name="Pitluck S."/>
            <person name="Liolios K."/>
            <person name="Mikhailova N."/>
            <person name="Pati A."/>
            <person name="Ivanova N."/>
            <person name="Mavromatis K."/>
            <person name="Chen A."/>
            <person name="Palaniappan K."/>
            <person name="Chertkov O."/>
            <person name="Land M."/>
            <person name="Hauser L."/>
            <person name="Chang Y.J."/>
            <person name="Jeffries C.D."/>
            <person name="Brettin T."/>
            <person name="Detter J.C."/>
            <person name="Han C."/>
            <person name="Rohde M."/>
            <person name="Goker M."/>
            <person name="Bristow J."/>
            <person name="Eisen J.A."/>
            <person name="Markowitz V."/>
            <person name="Hugenholtz P."/>
            <person name="Kyrpides N.C."/>
            <person name="Klenk H.P."/>
        </authorList>
    </citation>
    <scope>NUCLEOTIDE SEQUENCE [LARGE SCALE GENOMIC DNA]</scope>
    <source>
        <strain evidence="9">ATCC BAA-972 / CDC 1076 / CIP 108378 / DSM 44985 / JCM 13578</strain>
    </source>
</reference>
<dbReference type="NCBIfam" id="TIGR00006">
    <property type="entry name" value="16S rRNA (cytosine(1402)-N(4))-methyltransferase RsmH"/>
    <property type="match status" value="1"/>
</dbReference>
<dbReference type="GO" id="GO:0070475">
    <property type="term" value="P:rRNA base methylation"/>
    <property type="evidence" value="ECO:0007669"/>
    <property type="project" value="UniProtKB-UniRule"/>
</dbReference>
<organism evidence="8 9">
    <name type="scientific">Segniliparus rotundus (strain ATCC BAA-972 / CDC 1076 / CIP 108378 / DSM 44985 / JCM 13578)</name>
    <dbReference type="NCBI Taxonomy" id="640132"/>
    <lineage>
        <taxon>Bacteria</taxon>
        <taxon>Bacillati</taxon>
        <taxon>Actinomycetota</taxon>
        <taxon>Actinomycetes</taxon>
        <taxon>Mycobacteriales</taxon>
        <taxon>Segniliparaceae</taxon>
        <taxon>Segniliparus</taxon>
    </lineage>
</organism>
<dbReference type="PANTHER" id="PTHR11265">
    <property type="entry name" value="S-ADENOSYL-METHYLTRANSFERASE MRAW"/>
    <property type="match status" value="1"/>
</dbReference>
<dbReference type="GO" id="GO:0005737">
    <property type="term" value="C:cytoplasm"/>
    <property type="evidence" value="ECO:0007669"/>
    <property type="project" value="UniProtKB-SubCell"/>
</dbReference>
<dbReference type="PIRSF" id="PIRSF004486">
    <property type="entry name" value="MraW"/>
    <property type="match status" value="1"/>
</dbReference>
<dbReference type="SUPFAM" id="SSF53335">
    <property type="entry name" value="S-adenosyl-L-methionine-dependent methyltransferases"/>
    <property type="match status" value="1"/>
</dbReference>
<keyword evidence="9" id="KW-1185">Reference proteome</keyword>
<sequence length="319" mass="34539">MSAQEPQHVPVLLHRVVQLLAPALSAPNPVLVDATLGLGGHTKALLERFPALRVVGVDRDEKAIEVARARLGALADRVRFVHARFDEVEHALGDEAANGYLLDLGVSSMQLDQAQRGFAYSKEAPLDMRMDSSAELTAAEVLATYEERELARVLRTYGEERFASRIAAAIVRRRSTAPLSSSAELVRLIDDAIPAKAKRTGGHPAKRTFQALRVEVNDELGSLRAALPKALAALAPSGRIVVLAYQSLEDRIVKEAFARATTSRTPIGLPVELPGFAAEFVSLTRGAELASDEEIAQNSRAASVRLRGVERIPHAEVDR</sequence>
<evidence type="ECO:0000313" key="8">
    <source>
        <dbReference type="EMBL" id="ADG97552.1"/>
    </source>
</evidence>
<comment type="catalytic activity">
    <reaction evidence="7">
        <text>cytidine(1402) in 16S rRNA + S-adenosyl-L-methionine = N(4)-methylcytidine(1402) in 16S rRNA + S-adenosyl-L-homocysteine + H(+)</text>
        <dbReference type="Rhea" id="RHEA:42928"/>
        <dbReference type="Rhea" id="RHEA-COMP:10286"/>
        <dbReference type="Rhea" id="RHEA-COMP:10287"/>
        <dbReference type="ChEBI" id="CHEBI:15378"/>
        <dbReference type="ChEBI" id="CHEBI:57856"/>
        <dbReference type="ChEBI" id="CHEBI:59789"/>
        <dbReference type="ChEBI" id="CHEBI:74506"/>
        <dbReference type="ChEBI" id="CHEBI:82748"/>
        <dbReference type="EC" id="2.1.1.199"/>
    </reaction>
</comment>
<dbReference type="STRING" id="640132.Srot_1079"/>
<dbReference type="Pfam" id="PF01795">
    <property type="entry name" value="Methyltransf_5"/>
    <property type="match status" value="1"/>
</dbReference>
<evidence type="ECO:0000256" key="5">
    <source>
        <dbReference type="ARBA" id="ARBA00022679"/>
    </source>
</evidence>
<dbReference type="HOGENOM" id="CLU_038422_0_0_11"/>
<evidence type="ECO:0000256" key="3">
    <source>
        <dbReference type="ARBA" id="ARBA00022552"/>
    </source>
</evidence>
<feature type="binding site" evidence="7">
    <location>
        <begin position="39"/>
        <end position="41"/>
    </location>
    <ligand>
        <name>S-adenosyl-L-methionine</name>
        <dbReference type="ChEBI" id="CHEBI:59789"/>
    </ligand>
</feature>
<comment type="similarity">
    <text evidence="1 7">Belongs to the methyltransferase superfamily. RsmH family.</text>
</comment>
<comment type="subcellular location">
    <subcellularLocation>
        <location evidence="7">Cytoplasm</location>
    </subcellularLocation>
</comment>
<dbReference type="SUPFAM" id="SSF81799">
    <property type="entry name" value="Putative methyltransferase TM0872, insert domain"/>
    <property type="match status" value="1"/>
</dbReference>
<dbReference type="FunFam" id="1.10.150.170:FF:000001">
    <property type="entry name" value="Ribosomal RNA small subunit methyltransferase H"/>
    <property type="match status" value="1"/>
</dbReference>
<evidence type="ECO:0000256" key="6">
    <source>
        <dbReference type="ARBA" id="ARBA00022691"/>
    </source>
</evidence>
<gene>
    <name evidence="7" type="primary">rsmH</name>
    <name evidence="8" type="ordered locus">Srot_1079</name>
</gene>
<dbReference type="eggNOG" id="COG0275">
    <property type="taxonomic scope" value="Bacteria"/>
</dbReference>
<name>D6ZF28_SEGRD</name>
<feature type="binding site" evidence="7">
    <location>
        <position position="110"/>
    </location>
    <ligand>
        <name>S-adenosyl-L-methionine</name>
        <dbReference type="ChEBI" id="CHEBI:59789"/>
    </ligand>
</feature>
<dbReference type="PANTHER" id="PTHR11265:SF0">
    <property type="entry name" value="12S RRNA N4-METHYLCYTIDINE METHYLTRANSFERASE"/>
    <property type="match status" value="1"/>
</dbReference>
<evidence type="ECO:0000256" key="1">
    <source>
        <dbReference type="ARBA" id="ARBA00010396"/>
    </source>
</evidence>
<keyword evidence="3 7" id="KW-0698">rRNA processing</keyword>
<comment type="function">
    <text evidence="7">Specifically methylates the N4 position of cytidine in position 1402 (C1402) of 16S rRNA.</text>
</comment>
<proteinExistence type="inferred from homology"/>
<dbReference type="HAMAP" id="MF_01007">
    <property type="entry name" value="16SrRNA_methyltr_H"/>
    <property type="match status" value="1"/>
</dbReference>